<keyword evidence="6" id="KW-0808">Transferase</keyword>
<dbReference type="Pfam" id="PF02358">
    <property type="entry name" value="Trehalose_PPase"/>
    <property type="match status" value="1"/>
</dbReference>
<proteinExistence type="inferred from homology"/>
<dbReference type="Gene3D" id="3.30.70.1020">
    <property type="entry name" value="Trehalose-6-phosphate phosphatase related protein, domain 2"/>
    <property type="match status" value="1"/>
</dbReference>
<dbReference type="AlphaFoldDB" id="A0A2T0U954"/>
<comment type="catalytic activity">
    <reaction evidence="7">
        <text>D-glucose 6-phosphate + UDP-alpha-D-glucose = alpha,alpha-trehalose 6-phosphate + UDP + H(+)</text>
        <dbReference type="Rhea" id="RHEA:18889"/>
        <dbReference type="ChEBI" id="CHEBI:15378"/>
        <dbReference type="ChEBI" id="CHEBI:58223"/>
        <dbReference type="ChEBI" id="CHEBI:58429"/>
        <dbReference type="ChEBI" id="CHEBI:58885"/>
        <dbReference type="ChEBI" id="CHEBI:61548"/>
        <dbReference type="EC" id="2.4.1.15"/>
    </reaction>
</comment>
<dbReference type="RefSeq" id="WP_106291561.1">
    <property type="nucleotide sequence ID" value="NZ_PVTH01000002.1"/>
</dbReference>
<dbReference type="GO" id="GO:0005829">
    <property type="term" value="C:cytosol"/>
    <property type="evidence" value="ECO:0007669"/>
    <property type="project" value="TreeGrafter"/>
</dbReference>
<dbReference type="NCBIfam" id="NF011071">
    <property type="entry name" value="PRK14501.1"/>
    <property type="match status" value="1"/>
</dbReference>
<comment type="subunit">
    <text evidence="4">Homotetramer.</text>
</comment>
<name>A0A2T0U954_9SPHI</name>
<dbReference type="PANTHER" id="PTHR10788">
    <property type="entry name" value="TREHALOSE-6-PHOSPHATE SYNTHASE"/>
    <property type="match status" value="1"/>
</dbReference>
<keyword evidence="5" id="KW-0328">Glycosyltransferase</keyword>
<evidence type="ECO:0000256" key="6">
    <source>
        <dbReference type="ARBA" id="ARBA00022679"/>
    </source>
</evidence>
<dbReference type="InterPro" id="IPR012766">
    <property type="entry name" value="Trehalose_OtsA"/>
</dbReference>
<dbReference type="PANTHER" id="PTHR10788:SF106">
    <property type="entry name" value="BCDNA.GH08860"/>
    <property type="match status" value="1"/>
</dbReference>
<gene>
    <name evidence="9" type="ORF">B0I27_102164</name>
</gene>
<evidence type="ECO:0000256" key="8">
    <source>
        <dbReference type="NCBIfam" id="TIGR02400"/>
    </source>
</evidence>
<comment type="similarity">
    <text evidence="2">In the C-terminal section; belongs to the trehalose phosphatase family.</text>
</comment>
<dbReference type="Proteomes" id="UP000238034">
    <property type="component" value="Unassembled WGS sequence"/>
</dbReference>
<dbReference type="SUPFAM" id="SSF53756">
    <property type="entry name" value="UDP-Glycosyltransferase/glycogen phosphorylase"/>
    <property type="match status" value="1"/>
</dbReference>
<dbReference type="Pfam" id="PF00982">
    <property type="entry name" value="Glyco_transf_20"/>
    <property type="match status" value="1"/>
</dbReference>
<sequence length="726" mass="84620">MKTIIVSNRLPVKITESDDKIELKQSEGGLATGLGSIYRQGNNMWLGWSGIEVESESKQEEIKDRLQEINLFPVFLTQEEINLYYEGFSNETLWPVFHYHPTYAHYEQSYWDSYLAVNHKFKEAVLEIAEPGDIIWIHDYQLLLLAGLIRAEQPDITIGFFLHIPFPSYELFRLIPWRAELLENMLGADLIGFHTFDDARHFISSITRLLPLHASANQINYNDRQVIVEAFPMGIDEKKYESLTHDRLVLENVSKLKENFQDLKMILSIDRLDYSKGILQRLQAYDILLQKNPEYHERVVLYMIVVPSRDTVPQYKELRDEIDKLVGNINSRYRTLDWNPIHYYYRSFETEMLSALYNMAEICLVTPMRDGMNLVSKEYVASRTDNTGVLILSEMAGAAKELIDAIIVNPNNVGELYRAMIEAINMPLEEQLRRMVPMREVVAKFNVRHWVKIYMDRLDEVKQLQASMQAKHVGAATMTYIEDEYRQAKKRLIFLDYDGTLVGFKSNINQAFPDDDLYEILDELISEPMNDVVIVSGRNHETLEDWFGHLKIDIIAEHGAWQKHTDGEWTRLPGLNDHWKQDLMPMLEMYVDRTPGSFIEEKSYSLVWHYRKVEDGLGELRANELMTNMRFLTDDKSLQMMGGNKVIEIKNFEVNKGKVASWLDKDNYDYVLALGDDHTDEDMFKALPADAYTIKIGSNISAARFYMRDYREVRKLLRTLAAKEEV</sequence>
<dbReference type="Gene3D" id="3.40.50.2000">
    <property type="entry name" value="Glycogen Phosphorylase B"/>
    <property type="match status" value="2"/>
</dbReference>
<dbReference type="CDD" id="cd01627">
    <property type="entry name" value="HAD_TPP"/>
    <property type="match status" value="1"/>
</dbReference>
<protein>
    <recommendedName>
        <fullName evidence="8">Alpha,alpha-trehalose-phosphate synthase</fullName>
        <ecNumber evidence="8">2.4.1.15</ecNumber>
    </recommendedName>
</protein>
<evidence type="ECO:0000256" key="3">
    <source>
        <dbReference type="ARBA" id="ARBA00008799"/>
    </source>
</evidence>
<dbReference type="GO" id="GO:0003825">
    <property type="term" value="F:alpha,alpha-trehalose-phosphate synthase (UDP-forming) activity"/>
    <property type="evidence" value="ECO:0007669"/>
    <property type="project" value="UniProtKB-UniRule"/>
</dbReference>
<accession>A0A2T0U954</accession>
<dbReference type="SUPFAM" id="SSF56784">
    <property type="entry name" value="HAD-like"/>
    <property type="match status" value="1"/>
</dbReference>
<dbReference type="GO" id="GO:0004805">
    <property type="term" value="F:trehalose-phosphatase activity"/>
    <property type="evidence" value="ECO:0007669"/>
    <property type="project" value="TreeGrafter"/>
</dbReference>
<evidence type="ECO:0000256" key="2">
    <source>
        <dbReference type="ARBA" id="ARBA00006330"/>
    </source>
</evidence>
<dbReference type="InterPro" id="IPR001830">
    <property type="entry name" value="Glyco_trans_20"/>
</dbReference>
<comment type="similarity">
    <text evidence="3">Belongs to the glycosyltransferase 20 family.</text>
</comment>
<evidence type="ECO:0000313" key="10">
    <source>
        <dbReference type="Proteomes" id="UP000238034"/>
    </source>
</evidence>
<evidence type="ECO:0000256" key="5">
    <source>
        <dbReference type="ARBA" id="ARBA00022676"/>
    </source>
</evidence>
<comment type="pathway">
    <text evidence="1">Glycan biosynthesis; trehalose biosynthesis.</text>
</comment>
<dbReference type="OrthoDB" id="9761633at2"/>
<dbReference type="InterPro" id="IPR003337">
    <property type="entry name" value="Trehalose_PPase"/>
</dbReference>
<dbReference type="GO" id="GO:0005992">
    <property type="term" value="P:trehalose biosynthetic process"/>
    <property type="evidence" value="ECO:0007669"/>
    <property type="project" value="UniProtKB-UniRule"/>
</dbReference>
<evidence type="ECO:0000256" key="1">
    <source>
        <dbReference type="ARBA" id="ARBA00005199"/>
    </source>
</evidence>
<dbReference type="CDD" id="cd03788">
    <property type="entry name" value="GT20_TPS"/>
    <property type="match status" value="1"/>
</dbReference>
<dbReference type="EC" id="2.4.1.15" evidence="8"/>
<dbReference type="EMBL" id="PVTH01000002">
    <property type="protein sequence ID" value="PRY54398.1"/>
    <property type="molecule type" value="Genomic_DNA"/>
</dbReference>
<dbReference type="UniPathway" id="UPA00299"/>
<evidence type="ECO:0000256" key="4">
    <source>
        <dbReference type="ARBA" id="ARBA00011881"/>
    </source>
</evidence>
<keyword evidence="10" id="KW-1185">Reference proteome</keyword>
<dbReference type="NCBIfam" id="TIGR00685">
    <property type="entry name" value="T6PP"/>
    <property type="match status" value="1"/>
</dbReference>
<organism evidence="9 10">
    <name type="scientific">Arcticibacter pallidicorallinus</name>
    <dbReference type="NCBI Taxonomy" id="1259464"/>
    <lineage>
        <taxon>Bacteria</taxon>
        <taxon>Pseudomonadati</taxon>
        <taxon>Bacteroidota</taxon>
        <taxon>Sphingobacteriia</taxon>
        <taxon>Sphingobacteriales</taxon>
        <taxon>Sphingobacteriaceae</taxon>
        <taxon>Arcticibacter</taxon>
    </lineage>
</organism>
<dbReference type="NCBIfam" id="TIGR02400">
    <property type="entry name" value="trehalose_OtsA"/>
    <property type="match status" value="1"/>
</dbReference>
<dbReference type="InterPro" id="IPR006379">
    <property type="entry name" value="HAD-SF_hydro_IIB"/>
</dbReference>
<dbReference type="InterPro" id="IPR023214">
    <property type="entry name" value="HAD_sf"/>
</dbReference>
<evidence type="ECO:0000313" key="9">
    <source>
        <dbReference type="EMBL" id="PRY54398.1"/>
    </source>
</evidence>
<comment type="caution">
    <text evidence="9">The sequence shown here is derived from an EMBL/GenBank/DDBJ whole genome shotgun (WGS) entry which is preliminary data.</text>
</comment>
<evidence type="ECO:0000256" key="7">
    <source>
        <dbReference type="ARBA" id="ARBA00048039"/>
    </source>
</evidence>
<reference evidence="9 10" key="1">
    <citation type="submission" date="2018-03" db="EMBL/GenBank/DDBJ databases">
        <title>Genomic Encyclopedia of Type Strains, Phase III (KMG-III): the genomes of soil and plant-associated and newly described type strains.</title>
        <authorList>
            <person name="Whitman W."/>
        </authorList>
    </citation>
    <scope>NUCLEOTIDE SEQUENCE [LARGE SCALE GENOMIC DNA]</scope>
    <source>
        <strain evidence="9 10">CGMCC 1.9313</strain>
    </source>
</reference>
<dbReference type="NCBIfam" id="TIGR01484">
    <property type="entry name" value="HAD-SF-IIB"/>
    <property type="match status" value="1"/>
</dbReference>
<dbReference type="InterPro" id="IPR036412">
    <property type="entry name" value="HAD-like_sf"/>
</dbReference>
<dbReference type="Gene3D" id="3.40.50.1000">
    <property type="entry name" value="HAD superfamily/HAD-like"/>
    <property type="match status" value="1"/>
</dbReference>